<feature type="chain" id="PRO_5029586253" evidence="2">
    <location>
        <begin position="21"/>
        <end position="221"/>
    </location>
</feature>
<dbReference type="AlphaFoldDB" id="A0A7I5EAK0"/>
<dbReference type="Proteomes" id="UP000025227">
    <property type="component" value="Unplaced"/>
</dbReference>
<dbReference type="OrthoDB" id="10434494at2759"/>
<organism evidence="3 4">
    <name type="scientific">Haemonchus contortus</name>
    <name type="common">Barber pole worm</name>
    <dbReference type="NCBI Taxonomy" id="6289"/>
    <lineage>
        <taxon>Eukaryota</taxon>
        <taxon>Metazoa</taxon>
        <taxon>Ecdysozoa</taxon>
        <taxon>Nematoda</taxon>
        <taxon>Chromadorea</taxon>
        <taxon>Rhabditida</taxon>
        <taxon>Rhabditina</taxon>
        <taxon>Rhabditomorpha</taxon>
        <taxon>Strongyloidea</taxon>
        <taxon>Trichostrongylidae</taxon>
        <taxon>Haemonchus</taxon>
    </lineage>
</organism>
<reference evidence="4" key="1">
    <citation type="submission" date="2020-12" db="UniProtKB">
        <authorList>
            <consortium name="WormBaseParasite"/>
        </authorList>
    </citation>
    <scope>IDENTIFICATION</scope>
    <source>
        <strain evidence="4">MHco3</strain>
    </source>
</reference>
<evidence type="ECO:0000313" key="4">
    <source>
        <dbReference type="WBParaSite" id="HCON_00106940-00001"/>
    </source>
</evidence>
<feature type="region of interest" description="Disordered" evidence="1">
    <location>
        <begin position="125"/>
        <end position="176"/>
    </location>
</feature>
<feature type="region of interest" description="Disordered" evidence="1">
    <location>
        <begin position="28"/>
        <end position="66"/>
    </location>
</feature>
<dbReference type="OMA" id="HAGKNKT"/>
<protein>
    <submittedName>
        <fullName evidence="4">Extensin-like</fullName>
    </submittedName>
</protein>
<feature type="compositionally biased region" description="Pro residues" evidence="1">
    <location>
        <begin position="130"/>
        <end position="145"/>
    </location>
</feature>
<evidence type="ECO:0000256" key="1">
    <source>
        <dbReference type="SAM" id="MobiDB-lite"/>
    </source>
</evidence>
<evidence type="ECO:0000313" key="3">
    <source>
        <dbReference type="Proteomes" id="UP000025227"/>
    </source>
</evidence>
<keyword evidence="3" id="KW-1185">Reference proteome</keyword>
<evidence type="ECO:0000256" key="2">
    <source>
        <dbReference type="SAM" id="SignalP"/>
    </source>
</evidence>
<feature type="signal peptide" evidence="2">
    <location>
        <begin position="1"/>
        <end position="20"/>
    </location>
</feature>
<feature type="compositionally biased region" description="Pro residues" evidence="1">
    <location>
        <begin position="155"/>
        <end position="174"/>
    </location>
</feature>
<keyword evidence="2" id="KW-0732">Signal</keyword>
<proteinExistence type="predicted"/>
<dbReference type="WBParaSite" id="HCON_00106940-00001">
    <property type="protein sequence ID" value="HCON_00106940-00001"/>
    <property type="gene ID" value="HCON_00106940"/>
</dbReference>
<accession>A0A7I5EAK0</accession>
<sequence>MIPTFVLLCVVLANVPLLVSLCSKNKPEEDTVGRRKHAGKNKTARDSSESETSDSESCSSDLRSIAGGGPIKGPAFLLPQDDYFVLPGERAVPKYPAAPPPKPAQPVNFKPAVANKFYPSRPAVVNQQIPPRPATAPAVPKPTIPRPAFASQPVARPPQNLPRPAPLQPAPRPAFVPRAVAPKPAAVAPYTYPAQANVQPFAGPRPPFVNNQQFPNQWPYY</sequence>
<name>A0A7I5EAK0_HAECO</name>